<dbReference type="Gene3D" id="3.80.10.10">
    <property type="entry name" value="Ribonuclease Inhibitor"/>
    <property type="match status" value="6"/>
</dbReference>
<dbReference type="GO" id="GO:0004674">
    <property type="term" value="F:protein serine/threonine kinase activity"/>
    <property type="evidence" value="ECO:0007669"/>
    <property type="project" value="UniProtKB-KW"/>
</dbReference>
<keyword evidence="10" id="KW-0732">Signal</keyword>
<evidence type="ECO:0000256" key="20">
    <source>
        <dbReference type="ARBA" id="ARBA00023180"/>
    </source>
</evidence>
<reference evidence="25 26" key="1">
    <citation type="submission" date="2020-04" db="EMBL/GenBank/DDBJ databases">
        <title>Plant Genome Project.</title>
        <authorList>
            <person name="Zhang R.-G."/>
        </authorList>
    </citation>
    <scope>NUCLEOTIDE SEQUENCE [LARGE SCALE GENOMIC DNA]</scope>
    <source>
        <strain evidence="25">YNK0</strain>
        <tissue evidence="25">Leaf</tissue>
    </source>
</reference>
<keyword evidence="14 23" id="KW-0067">ATP-binding</keyword>
<dbReference type="PANTHER" id="PTHR48053:SF165">
    <property type="entry name" value="RECEPTOR-LIKE PROTEIN KINASE 2 ISOFORM X2"/>
    <property type="match status" value="1"/>
</dbReference>
<dbReference type="FunFam" id="3.80.10.10:FF:000775">
    <property type="entry name" value="Predicted protein"/>
    <property type="match status" value="1"/>
</dbReference>
<dbReference type="SUPFAM" id="SSF52047">
    <property type="entry name" value="RNI-like"/>
    <property type="match status" value="1"/>
</dbReference>
<keyword evidence="18" id="KW-1015">Disulfide bond</keyword>
<comment type="catalytic activity">
    <reaction evidence="22">
        <text>L-seryl-[protein] + ATP = O-phospho-L-seryl-[protein] + ADP + H(+)</text>
        <dbReference type="Rhea" id="RHEA:17989"/>
        <dbReference type="Rhea" id="RHEA-COMP:9863"/>
        <dbReference type="Rhea" id="RHEA-COMP:11604"/>
        <dbReference type="ChEBI" id="CHEBI:15378"/>
        <dbReference type="ChEBI" id="CHEBI:29999"/>
        <dbReference type="ChEBI" id="CHEBI:30616"/>
        <dbReference type="ChEBI" id="CHEBI:83421"/>
        <dbReference type="ChEBI" id="CHEBI:456216"/>
        <dbReference type="EC" id="2.7.11.1"/>
    </reaction>
</comment>
<evidence type="ECO:0000256" key="8">
    <source>
        <dbReference type="ARBA" id="ARBA00022679"/>
    </source>
</evidence>
<dbReference type="Proteomes" id="UP000655225">
    <property type="component" value="Unassembled WGS sequence"/>
</dbReference>
<dbReference type="Pfam" id="PF00069">
    <property type="entry name" value="Pkinase"/>
    <property type="match status" value="1"/>
</dbReference>
<evidence type="ECO:0000256" key="2">
    <source>
        <dbReference type="ARBA" id="ARBA00008684"/>
    </source>
</evidence>
<dbReference type="GO" id="GO:0001653">
    <property type="term" value="F:peptide receptor activity"/>
    <property type="evidence" value="ECO:0007669"/>
    <property type="project" value="UniProtKB-ARBA"/>
</dbReference>
<name>A0A834ZP45_TETSI</name>
<dbReference type="Pfam" id="PF08263">
    <property type="entry name" value="LRRNT_2"/>
    <property type="match status" value="1"/>
</dbReference>
<evidence type="ECO:0000256" key="15">
    <source>
        <dbReference type="ARBA" id="ARBA00022843"/>
    </source>
</evidence>
<evidence type="ECO:0000256" key="23">
    <source>
        <dbReference type="PROSITE-ProRule" id="PRU10141"/>
    </source>
</evidence>
<proteinExistence type="inferred from homology"/>
<comment type="catalytic activity">
    <reaction evidence="21">
        <text>L-threonyl-[protein] + ATP = O-phospho-L-threonyl-[protein] + ADP + H(+)</text>
        <dbReference type="Rhea" id="RHEA:46608"/>
        <dbReference type="Rhea" id="RHEA-COMP:11060"/>
        <dbReference type="Rhea" id="RHEA-COMP:11605"/>
        <dbReference type="ChEBI" id="CHEBI:15378"/>
        <dbReference type="ChEBI" id="CHEBI:30013"/>
        <dbReference type="ChEBI" id="CHEBI:30616"/>
        <dbReference type="ChEBI" id="CHEBI:61977"/>
        <dbReference type="ChEBI" id="CHEBI:456216"/>
        <dbReference type="EC" id="2.7.11.1"/>
    </reaction>
</comment>
<dbReference type="EMBL" id="JABCRI010000003">
    <property type="protein sequence ID" value="KAF8409782.1"/>
    <property type="molecule type" value="Genomic_DNA"/>
</dbReference>
<keyword evidence="5" id="KW-0723">Serine/threonine-protein kinase</keyword>
<evidence type="ECO:0000256" key="10">
    <source>
        <dbReference type="ARBA" id="ARBA00022729"/>
    </source>
</evidence>
<dbReference type="FunFam" id="3.80.10.10:FF:000270">
    <property type="entry name" value="Putative LRR receptor-like serine/threonine-protein kinase"/>
    <property type="match status" value="1"/>
</dbReference>
<dbReference type="GO" id="GO:0005886">
    <property type="term" value="C:plasma membrane"/>
    <property type="evidence" value="ECO:0007669"/>
    <property type="project" value="UniProtKB-SubCell"/>
</dbReference>
<keyword evidence="4" id="KW-1003">Cell membrane</keyword>
<keyword evidence="19" id="KW-0675">Receptor</keyword>
<feature type="binding site" evidence="23">
    <location>
        <position position="798"/>
    </location>
    <ligand>
        <name>ATP</name>
        <dbReference type="ChEBI" id="CHEBI:30616"/>
    </ligand>
</feature>
<dbReference type="FunFam" id="3.80.10.10:FF:001194">
    <property type="entry name" value="Leucine-rich receptor-like protein kinase family protein"/>
    <property type="match status" value="1"/>
</dbReference>
<keyword evidence="12 23" id="KW-0547">Nucleotide-binding</keyword>
<evidence type="ECO:0000256" key="4">
    <source>
        <dbReference type="ARBA" id="ARBA00022475"/>
    </source>
</evidence>
<dbReference type="PROSITE" id="PS00108">
    <property type="entry name" value="PROTEIN_KINASE_ST"/>
    <property type="match status" value="1"/>
</dbReference>
<dbReference type="SMART" id="SM00365">
    <property type="entry name" value="LRR_SD22"/>
    <property type="match status" value="5"/>
</dbReference>
<dbReference type="PRINTS" id="PR00019">
    <property type="entry name" value="LEURICHRPT"/>
</dbReference>
<sequence length="1093" mass="119303">MPVNPKNLFLSANIFSFTLLLSISSLFLSCFSIDEQGQALLSWKNSLNSSTDALRTWNPSDPSPCSWFGVFCNSNGEVVQISLKSVNLQGNLPSNFQSLKSLKTLTLSETNISGNIPKEFGEYQELGFIDLSNNDISGEIPVEICRLSKLQSLSLSTNLLEGRIPSDIGNLSSLVYLTLYDNQLSGDIPRSIGKLSKLKIFRAGGNQNLKGELPWEIGNCRNLVILGLAETSISGSLPLSIGLLRKIRTIAIYTTLLSGSIPEEIGNCTELQNLYLYQNSISGPIPRRIGELKKLQSLLLWQNSLVGTIPYELASCRELMVIDLSENLLSGSIPRSFGNLLGLQELQLSVNQLSGTIPWEISSCTALTHLEVDNNDISGEIPVGIGKLKSLTLFFTWQNRLTGNIPESLAECQNLQALDLSYNHLSGPIPKQIFGLRNLTKLLLLSNDLSGFIPPDVGNCTNLYRFRINGNRLAGTIPAEIGNLKNLNFLDMSKNRFQGDIPPSISRCENLEFLDLHSNGLTGSVPETLPKSLQFVDISDNRLTGPLKNLGSLPELTKLILGKNRFWGKIPSELVSCSKLQLLDIGSNGFSGEIPKELGQIPALEISLNLSCNQLSGKIPPQFSSLSKLGILDLSHNRLIGNLNMLAGLQNLVSLNISFNDFSGELPNTPFFRKLPLSDLAGNPALYISGGVVAPADQMGPTGSHPKSAWKLAMSILVGATAILLLLAVYMLVRARVGVDNRVPMENERWEMTLYQKLEFSINDVVRNLTSANVIGSGSSGVVYRVEIPNRETLAVKKMWSCEESGAFGSEIRTLGSIRHRNIVRLLGWCANRSMKLLLYDYLPNGNLSGLLHGHGAGKGAAEWEARYDVLLGVAHALAYLHHDCVPAILHGDVKAMNVLLGPSFEPYLADFGLARLVTRDAAAEISKLNPKPHLAGSYGYMAPEHALTQNITEKSDVYSFGVVLLEVLTGRHPLDPTLPGGVPLVQWVRDHLHKKGDPVDILDPKLQGRADPQTHEMLQTLAVSFLCISTRADDRPMMKDVVAMLTEIRHIDVVRSEHDLLKAGSTALPSPARIMALQGSSSCSFAFSDDSL</sequence>
<comment type="caution">
    <text evidence="25">The sequence shown here is derived from an EMBL/GenBank/DDBJ whole genome shotgun (WGS) entry which is preliminary data.</text>
</comment>
<dbReference type="FunFam" id="3.30.200.20:FF:000642">
    <property type="entry name" value="Putative LRR receptor-like serine/threonine-protein kinase"/>
    <property type="match status" value="1"/>
</dbReference>
<evidence type="ECO:0000256" key="22">
    <source>
        <dbReference type="ARBA" id="ARBA00048679"/>
    </source>
</evidence>
<dbReference type="OMA" id="DKSPCNW"/>
<evidence type="ECO:0000256" key="14">
    <source>
        <dbReference type="ARBA" id="ARBA00022840"/>
    </source>
</evidence>
<dbReference type="SMART" id="SM00220">
    <property type="entry name" value="S_TKc"/>
    <property type="match status" value="1"/>
</dbReference>
<comment type="similarity">
    <text evidence="2">Belongs to the protein kinase superfamily. Ser/Thr protein kinase family.</text>
</comment>
<dbReference type="AlphaFoldDB" id="A0A834ZP45"/>
<keyword evidence="20" id="KW-0325">Glycoprotein</keyword>
<dbReference type="OrthoDB" id="676979at2759"/>
<evidence type="ECO:0000256" key="7">
    <source>
        <dbReference type="ARBA" id="ARBA00022614"/>
    </source>
</evidence>
<evidence type="ECO:0000256" key="19">
    <source>
        <dbReference type="ARBA" id="ARBA00023170"/>
    </source>
</evidence>
<evidence type="ECO:0000256" key="13">
    <source>
        <dbReference type="ARBA" id="ARBA00022777"/>
    </source>
</evidence>
<dbReference type="InterPro" id="IPR055414">
    <property type="entry name" value="LRR_R13L4/SHOC2-like"/>
</dbReference>
<keyword evidence="7" id="KW-0433">Leucine-rich repeat</keyword>
<protein>
    <recommendedName>
        <fullName evidence="3">non-specific serine/threonine protein kinase</fullName>
        <ecNumber evidence="3">2.7.11.1</ecNumber>
    </recommendedName>
</protein>
<dbReference type="Gene3D" id="1.10.510.10">
    <property type="entry name" value="Transferase(Phosphotransferase) domain 1"/>
    <property type="match status" value="1"/>
</dbReference>
<dbReference type="GO" id="GO:0010082">
    <property type="term" value="P:regulation of root meristem growth"/>
    <property type="evidence" value="ECO:0007669"/>
    <property type="project" value="UniProtKB-ARBA"/>
</dbReference>
<dbReference type="InterPro" id="IPR008271">
    <property type="entry name" value="Ser/Thr_kinase_AS"/>
</dbReference>
<dbReference type="PROSITE" id="PS50011">
    <property type="entry name" value="PROTEIN_KINASE_DOM"/>
    <property type="match status" value="1"/>
</dbReference>
<evidence type="ECO:0000259" key="24">
    <source>
        <dbReference type="PROSITE" id="PS50011"/>
    </source>
</evidence>
<keyword evidence="6" id="KW-0597">Phosphoprotein</keyword>
<dbReference type="EC" id="2.7.11.1" evidence="3"/>
<evidence type="ECO:0000256" key="5">
    <source>
        <dbReference type="ARBA" id="ARBA00022527"/>
    </source>
</evidence>
<evidence type="ECO:0000256" key="17">
    <source>
        <dbReference type="ARBA" id="ARBA00023136"/>
    </source>
</evidence>
<feature type="domain" description="Protein kinase" evidence="24">
    <location>
        <begin position="769"/>
        <end position="1062"/>
    </location>
</feature>
<dbReference type="GO" id="GO:0042277">
    <property type="term" value="F:peptide binding"/>
    <property type="evidence" value="ECO:0007669"/>
    <property type="project" value="UniProtKB-ARBA"/>
</dbReference>
<accession>A0A834ZP45</accession>
<evidence type="ECO:0000256" key="12">
    <source>
        <dbReference type="ARBA" id="ARBA00022741"/>
    </source>
</evidence>
<dbReference type="PROSITE" id="PS51257">
    <property type="entry name" value="PROKAR_LIPOPROTEIN"/>
    <property type="match status" value="1"/>
</dbReference>
<keyword evidence="9" id="KW-0812">Transmembrane</keyword>
<evidence type="ECO:0000256" key="9">
    <source>
        <dbReference type="ARBA" id="ARBA00022692"/>
    </source>
</evidence>
<organism evidence="25 26">
    <name type="scientific">Tetracentron sinense</name>
    <name type="common">Spur-leaf</name>
    <dbReference type="NCBI Taxonomy" id="13715"/>
    <lineage>
        <taxon>Eukaryota</taxon>
        <taxon>Viridiplantae</taxon>
        <taxon>Streptophyta</taxon>
        <taxon>Embryophyta</taxon>
        <taxon>Tracheophyta</taxon>
        <taxon>Spermatophyta</taxon>
        <taxon>Magnoliopsida</taxon>
        <taxon>Trochodendrales</taxon>
        <taxon>Trochodendraceae</taxon>
        <taxon>Tetracentron</taxon>
    </lineage>
</organism>
<comment type="subcellular location">
    <subcellularLocation>
        <location evidence="1">Cell membrane</location>
        <topology evidence="1">Single-pass type I membrane protein</topology>
    </subcellularLocation>
</comment>
<dbReference type="InterPro" id="IPR000719">
    <property type="entry name" value="Prot_kinase_dom"/>
</dbReference>
<dbReference type="FunFam" id="3.80.10.10:FF:001034">
    <property type="entry name" value="Leucine-rich receptor-like protein kinase family protein"/>
    <property type="match status" value="1"/>
</dbReference>
<keyword evidence="8" id="KW-0808">Transferase</keyword>
<dbReference type="InterPro" id="IPR003591">
    <property type="entry name" value="Leu-rich_rpt_typical-subtyp"/>
</dbReference>
<keyword evidence="17" id="KW-0472">Membrane</keyword>
<dbReference type="InterPro" id="IPR017441">
    <property type="entry name" value="Protein_kinase_ATP_BS"/>
</dbReference>
<keyword evidence="11" id="KW-0677">Repeat</keyword>
<dbReference type="InterPro" id="IPR051716">
    <property type="entry name" value="Plant_RL_S/T_kinase"/>
</dbReference>
<evidence type="ECO:0000256" key="1">
    <source>
        <dbReference type="ARBA" id="ARBA00004251"/>
    </source>
</evidence>
<evidence type="ECO:0000313" key="25">
    <source>
        <dbReference type="EMBL" id="KAF8409782.1"/>
    </source>
</evidence>
<dbReference type="GO" id="GO:0010078">
    <property type="term" value="P:maintenance of root meristem identity"/>
    <property type="evidence" value="ECO:0007669"/>
    <property type="project" value="UniProtKB-ARBA"/>
</dbReference>
<gene>
    <name evidence="25" type="ORF">HHK36_005861</name>
</gene>
<dbReference type="InterPro" id="IPR032675">
    <property type="entry name" value="LRR_dom_sf"/>
</dbReference>
<dbReference type="PANTHER" id="PTHR48053">
    <property type="entry name" value="LEUCINE RICH REPEAT FAMILY PROTEIN, EXPRESSED"/>
    <property type="match status" value="1"/>
</dbReference>
<dbReference type="SUPFAM" id="SSF52058">
    <property type="entry name" value="L domain-like"/>
    <property type="match status" value="1"/>
</dbReference>
<dbReference type="FunFam" id="1.10.510.10:FF:000276">
    <property type="entry name" value="LRR receptor-like serine/threonine-protein kinase RCH1"/>
    <property type="match status" value="1"/>
</dbReference>
<dbReference type="InterPro" id="IPR001611">
    <property type="entry name" value="Leu-rich_rpt"/>
</dbReference>
<dbReference type="Pfam" id="PF23598">
    <property type="entry name" value="LRR_14"/>
    <property type="match status" value="2"/>
</dbReference>
<evidence type="ECO:0000256" key="21">
    <source>
        <dbReference type="ARBA" id="ARBA00047899"/>
    </source>
</evidence>
<dbReference type="InterPro" id="IPR011009">
    <property type="entry name" value="Kinase-like_dom_sf"/>
</dbReference>
<dbReference type="GO" id="GO:2000280">
    <property type="term" value="P:regulation of root development"/>
    <property type="evidence" value="ECO:0007669"/>
    <property type="project" value="UniProtKB-ARBA"/>
</dbReference>
<dbReference type="SUPFAM" id="SSF56112">
    <property type="entry name" value="Protein kinase-like (PK-like)"/>
    <property type="match status" value="1"/>
</dbReference>
<dbReference type="PROSITE" id="PS00107">
    <property type="entry name" value="PROTEIN_KINASE_ATP"/>
    <property type="match status" value="1"/>
</dbReference>
<dbReference type="Pfam" id="PF00560">
    <property type="entry name" value="LRR_1"/>
    <property type="match status" value="1"/>
</dbReference>
<evidence type="ECO:0000256" key="3">
    <source>
        <dbReference type="ARBA" id="ARBA00012513"/>
    </source>
</evidence>
<evidence type="ECO:0000313" key="26">
    <source>
        <dbReference type="Proteomes" id="UP000655225"/>
    </source>
</evidence>
<dbReference type="PROSITE" id="PS51450">
    <property type="entry name" value="LRR"/>
    <property type="match status" value="1"/>
</dbReference>
<keyword evidence="13" id="KW-0418">Kinase</keyword>
<keyword evidence="26" id="KW-1185">Reference proteome</keyword>
<dbReference type="Gene3D" id="3.30.200.20">
    <property type="entry name" value="Phosphorylase Kinase, domain 1"/>
    <property type="match status" value="1"/>
</dbReference>
<evidence type="ECO:0000256" key="11">
    <source>
        <dbReference type="ARBA" id="ARBA00022737"/>
    </source>
</evidence>
<dbReference type="Pfam" id="PF13855">
    <property type="entry name" value="LRR_8"/>
    <property type="match status" value="1"/>
</dbReference>
<keyword evidence="15" id="KW-0832">Ubl conjugation</keyword>
<keyword evidence="16" id="KW-1133">Transmembrane helix</keyword>
<dbReference type="GO" id="GO:0005524">
    <property type="term" value="F:ATP binding"/>
    <property type="evidence" value="ECO:0007669"/>
    <property type="project" value="UniProtKB-UniRule"/>
</dbReference>
<evidence type="ECO:0000256" key="6">
    <source>
        <dbReference type="ARBA" id="ARBA00022553"/>
    </source>
</evidence>
<evidence type="ECO:0000256" key="18">
    <source>
        <dbReference type="ARBA" id="ARBA00023157"/>
    </source>
</evidence>
<evidence type="ECO:0000256" key="16">
    <source>
        <dbReference type="ARBA" id="ARBA00022989"/>
    </source>
</evidence>
<dbReference type="SMART" id="SM00369">
    <property type="entry name" value="LRR_TYP"/>
    <property type="match status" value="7"/>
</dbReference>
<dbReference type="InterPro" id="IPR013210">
    <property type="entry name" value="LRR_N_plant-typ"/>
</dbReference>